<organism evidence="1">
    <name type="scientific">marine metagenome</name>
    <dbReference type="NCBI Taxonomy" id="408172"/>
    <lineage>
        <taxon>unclassified sequences</taxon>
        <taxon>metagenomes</taxon>
        <taxon>ecological metagenomes</taxon>
    </lineage>
</organism>
<dbReference type="EMBL" id="UINC01159277">
    <property type="protein sequence ID" value="SVD57274.1"/>
    <property type="molecule type" value="Genomic_DNA"/>
</dbReference>
<dbReference type="AlphaFoldDB" id="A0A382WF79"/>
<name>A0A382WF79_9ZZZZ</name>
<reference evidence="1" key="1">
    <citation type="submission" date="2018-05" db="EMBL/GenBank/DDBJ databases">
        <authorList>
            <person name="Lanie J.A."/>
            <person name="Ng W.-L."/>
            <person name="Kazmierczak K.M."/>
            <person name="Andrzejewski T.M."/>
            <person name="Davidsen T.M."/>
            <person name="Wayne K.J."/>
            <person name="Tettelin H."/>
            <person name="Glass J.I."/>
            <person name="Rusch D."/>
            <person name="Podicherti R."/>
            <person name="Tsui H.-C.T."/>
            <person name="Winkler M.E."/>
        </authorList>
    </citation>
    <scope>NUCLEOTIDE SEQUENCE</scope>
</reference>
<gene>
    <name evidence="1" type="ORF">METZ01_LOCUS410128</name>
</gene>
<evidence type="ECO:0000313" key="1">
    <source>
        <dbReference type="EMBL" id="SVD57274.1"/>
    </source>
</evidence>
<sequence length="70" mass="7831">MLEILQLLCASFSAYGYPPILFFSILFKINLKSLSVYPEPKSSILINGNDSTNLAKTDEIIIFFPNLESS</sequence>
<accession>A0A382WF79</accession>
<protein>
    <submittedName>
        <fullName evidence="1">Uncharacterized protein</fullName>
    </submittedName>
</protein>
<proteinExistence type="predicted"/>